<evidence type="ECO:0000313" key="2">
    <source>
        <dbReference type="Proteomes" id="UP001162483"/>
    </source>
</evidence>
<accession>A0ABN9CZH4</accession>
<keyword evidence="2" id="KW-1185">Reference proteome</keyword>
<dbReference type="Proteomes" id="UP001162483">
    <property type="component" value="Unassembled WGS sequence"/>
</dbReference>
<dbReference type="EMBL" id="CATNWA010013307">
    <property type="protein sequence ID" value="CAI9564876.1"/>
    <property type="molecule type" value="Genomic_DNA"/>
</dbReference>
<gene>
    <name evidence="1" type="ORF">SPARVUS_LOCUS5995380</name>
</gene>
<proteinExistence type="predicted"/>
<organism evidence="1 2">
    <name type="scientific">Staurois parvus</name>
    <dbReference type="NCBI Taxonomy" id="386267"/>
    <lineage>
        <taxon>Eukaryota</taxon>
        <taxon>Metazoa</taxon>
        <taxon>Chordata</taxon>
        <taxon>Craniata</taxon>
        <taxon>Vertebrata</taxon>
        <taxon>Euteleostomi</taxon>
        <taxon>Amphibia</taxon>
        <taxon>Batrachia</taxon>
        <taxon>Anura</taxon>
        <taxon>Neobatrachia</taxon>
        <taxon>Ranoidea</taxon>
        <taxon>Ranidae</taxon>
        <taxon>Staurois</taxon>
    </lineage>
</organism>
<evidence type="ECO:0008006" key="3">
    <source>
        <dbReference type="Google" id="ProtNLM"/>
    </source>
</evidence>
<sequence>MSPAFICLCVLPGSARHRDRTQRNTDRCTGPITVLLVGGDEDFFSFFFYTDCFYTHIGCKSNHFLVLLCLHSCTH</sequence>
<comment type="caution">
    <text evidence="1">The sequence shown here is derived from an EMBL/GenBank/DDBJ whole genome shotgun (WGS) entry which is preliminary data.</text>
</comment>
<protein>
    <recommendedName>
        <fullName evidence="3">Secreted protein</fullName>
    </recommendedName>
</protein>
<evidence type="ECO:0000313" key="1">
    <source>
        <dbReference type="EMBL" id="CAI9564876.1"/>
    </source>
</evidence>
<name>A0ABN9CZH4_9NEOB</name>
<reference evidence="1" key="1">
    <citation type="submission" date="2023-05" db="EMBL/GenBank/DDBJ databases">
        <authorList>
            <person name="Stuckert A."/>
        </authorList>
    </citation>
    <scope>NUCLEOTIDE SEQUENCE</scope>
</reference>